<dbReference type="PROSITE" id="PS00028">
    <property type="entry name" value="ZINC_FINGER_C2H2_1"/>
    <property type="match status" value="1"/>
</dbReference>
<keyword evidence="1" id="KW-0805">Transcription regulation</keyword>
<feature type="domain" description="Myb-like" evidence="7">
    <location>
        <begin position="9"/>
        <end position="54"/>
    </location>
</feature>
<evidence type="ECO:0000256" key="4">
    <source>
        <dbReference type="ARBA" id="ARBA00023242"/>
    </source>
</evidence>
<feature type="region of interest" description="Disordered" evidence="6">
    <location>
        <begin position="785"/>
        <end position="806"/>
    </location>
</feature>
<dbReference type="PROSITE" id="PS50090">
    <property type="entry name" value="MYB_LIKE"/>
    <property type="match status" value="3"/>
</dbReference>
<dbReference type="GO" id="GO:0042796">
    <property type="term" value="P:snRNA transcription by RNA polymerase III"/>
    <property type="evidence" value="ECO:0007669"/>
    <property type="project" value="TreeGrafter"/>
</dbReference>
<dbReference type="InterPro" id="IPR001005">
    <property type="entry name" value="SANT/Myb"/>
</dbReference>
<evidence type="ECO:0000259" key="8">
    <source>
        <dbReference type="PROSITE" id="PS50157"/>
    </source>
</evidence>
<protein>
    <submittedName>
        <fullName evidence="10">Uncharacterized protein</fullName>
    </submittedName>
</protein>
<evidence type="ECO:0000256" key="1">
    <source>
        <dbReference type="ARBA" id="ARBA00023015"/>
    </source>
</evidence>
<dbReference type="GO" id="GO:0042795">
    <property type="term" value="P:snRNA transcription by RNA polymerase II"/>
    <property type="evidence" value="ECO:0007669"/>
    <property type="project" value="TreeGrafter"/>
</dbReference>
<evidence type="ECO:0000256" key="3">
    <source>
        <dbReference type="ARBA" id="ARBA00023163"/>
    </source>
</evidence>
<dbReference type="RefSeq" id="XP_007320968.1">
    <property type="nucleotide sequence ID" value="XM_007320906.1"/>
</dbReference>
<dbReference type="Pfam" id="PF13921">
    <property type="entry name" value="Myb_DNA-bind_6"/>
    <property type="match status" value="1"/>
</dbReference>
<evidence type="ECO:0000313" key="10">
    <source>
        <dbReference type="EMBL" id="EGO22430.1"/>
    </source>
</evidence>
<feature type="domain" description="Myb-like" evidence="7">
    <location>
        <begin position="55"/>
        <end position="105"/>
    </location>
</feature>
<dbReference type="AlphaFoldDB" id="F8P2P5"/>
<feature type="domain" description="C2H2-type" evidence="8">
    <location>
        <begin position="814"/>
        <end position="844"/>
    </location>
</feature>
<name>F8P2P5_SERL9</name>
<dbReference type="PANTHER" id="PTHR46621">
    <property type="entry name" value="SNRNA-ACTIVATING PROTEIN COMPLEX SUBUNIT 4"/>
    <property type="match status" value="1"/>
</dbReference>
<feature type="domain" description="HTH myb-type" evidence="9">
    <location>
        <begin position="1"/>
        <end position="50"/>
    </location>
</feature>
<dbReference type="PROSITE" id="PS51294">
    <property type="entry name" value="HTH_MYB"/>
    <property type="match status" value="3"/>
</dbReference>
<dbReference type="GO" id="GO:0019185">
    <property type="term" value="C:snRNA-activating protein complex"/>
    <property type="evidence" value="ECO:0007669"/>
    <property type="project" value="TreeGrafter"/>
</dbReference>
<feature type="domain" description="HTH myb-type" evidence="9">
    <location>
        <begin position="55"/>
        <end position="109"/>
    </location>
</feature>
<dbReference type="InterPro" id="IPR013087">
    <property type="entry name" value="Znf_C2H2_type"/>
</dbReference>
<dbReference type="HOGENOM" id="CLU_021970_0_0_1"/>
<feature type="region of interest" description="Disordered" evidence="6">
    <location>
        <begin position="639"/>
        <end position="693"/>
    </location>
</feature>
<dbReference type="GO" id="GO:0008270">
    <property type="term" value="F:zinc ion binding"/>
    <property type="evidence" value="ECO:0007669"/>
    <property type="project" value="UniProtKB-KW"/>
</dbReference>
<accession>F8P2P5</accession>
<dbReference type="GO" id="GO:0000978">
    <property type="term" value="F:RNA polymerase II cis-regulatory region sequence-specific DNA binding"/>
    <property type="evidence" value="ECO:0007669"/>
    <property type="project" value="TreeGrafter"/>
</dbReference>
<keyword evidence="5" id="KW-0863">Zinc-finger</keyword>
<reference evidence="10" key="1">
    <citation type="submission" date="2011-04" db="EMBL/GenBank/DDBJ databases">
        <title>Evolution of plant cell wall degrading machinery underlies the functional diversity of forest fungi.</title>
        <authorList>
            <consortium name="US DOE Joint Genome Institute (JGI-PGF)"/>
            <person name="Eastwood D.C."/>
            <person name="Floudas D."/>
            <person name="Binder M."/>
            <person name="Majcherczyk A."/>
            <person name="Schneider P."/>
            <person name="Aerts A."/>
            <person name="Asiegbu F.O."/>
            <person name="Baker S.E."/>
            <person name="Barry K."/>
            <person name="Bendiksby M."/>
            <person name="Blumentritt M."/>
            <person name="Coutinho P.M."/>
            <person name="Cullen D."/>
            <person name="Cullen D."/>
            <person name="Gathman A."/>
            <person name="Goodell B."/>
            <person name="Henrissat B."/>
            <person name="Ihrmark K."/>
            <person name="Kauserud H."/>
            <person name="Kohler A."/>
            <person name="LaButti K."/>
            <person name="Lapidus A."/>
            <person name="Lavin J.L."/>
            <person name="Lee Y.-H."/>
            <person name="Lindquist E."/>
            <person name="Lilly W."/>
            <person name="Lucas S."/>
            <person name="Morin E."/>
            <person name="Murat C."/>
            <person name="Oguiza J.A."/>
            <person name="Park J."/>
            <person name="Pisabarro A.G."/>
            <person name="Riley R."/>
            <person name="Rosling A."/>
            <person name="Salamov A."/>
            <person name="Schmidt O."/>
            <person name="Schmutz J."/>
            <person name="Skrede I."/>
            <person name="Stenlid J."/>
            <person name="Wiebenga A."/>
            <person name="Xie X."/>
            <person name="Kues U."/>
            <person name="Hibbett D.S."/>
            <person name="Hoffmeister D."/>
            <person name="Hogberg N."/>
            <person name="Martin F."/>
            <person name="Grigoriev I.V."/>
            <person name="Watkinson S.C."/>
        </authorList>
    </citation>
    <scope>NUCLEOTIDE SEQUENCE</scope>
    <source>
        <strain evidence="10">S7.9</strain>
    </source>
</reference>
<evidence type="ECO:0000256" key="6">
    <source>
        <dbReference type="SAM" id="MobiDB-lite"/>
    </source>
</evidence>
<feature type="compositionally biased region" description="Low complexity" evidence="6">
    <location>
        <begin position="864"/>
        <end position="879"/>
    </location>
</feature>
<dbReference type="Gene3D" id="1.10.10.60">
    <property type="entry name" value="Homeodomain-like"/>
    <property type="match status" value="3"/>
</dbReference>
<feature type="domain" description="HTH myb-type" evidence="9">
    <location>
        <begin position="110"/>
        <end position="159"/>
    </location>
</feature>
<sequence length="879" mass="98595">MSERSIGRPWTTKEDELLAQAIAIHGEIDNWKAVAAYVPGRSNKACRKRWLHSLSPNVKKSAWTPEEDHALVELYRIHSTKWAIIARHIPGRTDDACSKRYREALDPTLKRDEWTVEEDSKLLEVYSRLGGKWGQVGHELQRSGLACRNRWRLLERKRSNATLHEQSFALRHPQADMGSENRLTTDYSQSYTWPTPSDDQSIYHNDHLSQYHAGYIANAPNEDTGYDAPRVRFNDYDQHMLTHVPPSLRYSSSSLSSALSAPWLDDTRRVQCTPGAIDSLSSVSRHQAHGNYQPQPSMTALSVTPHHNVIRDDDAYTQGHNLQYSYEQPDSRATGHSSSSATIGQAVTYIREDNQQHIFNYPDNFSNRYRESPNLCCGSSVMPQSHTTHMIFDHSRQLGIQEDVRYMHAVTGERIQDTHLYGERPDYHSITPSSNRIITTVSDQQALNNDYSHDAARHSNQVGFTAPSEFLVSSVNHASHCCNEADTSTYRHDGHHVQYEQYPQISSAGYQKDDDSSFDHDPTMARSIYSSEGDHLVYAKSEQHTAQQGLPFDRHCSSVSLPVDYDAHQSVTRDAAYADESQRGCHDPSGAYGQEDHVEYSNSYATSTDVYSTNNGYDVSYPLNQTTANYPAVYTPASSSAPAPAAALDSPPPTTECVKGSYYRSTSRARPRNACPRKRPDTQAPLRLSSDLPATSDPSIKPYACGHLKCWSVDSVASLACYRTSRDLSDHYKSIHMDEAGGDRPFRCGLEGCGKFWKSINGLQYHLQISKAHFQRAISSTFAQTSYSDEKEGIPPAVEASTSTESSEAQKKLYKCPHPTCHNRYKQLSGLRYHLAHGHPPDMPVQLDLVPPALARRISEKMRTQGSTSQSSGSQLNES</sequence>
<keyword evidence="4" id="KW-0539">Nucleus</keyword>
<dbReference type="PROSITE" id="PS50157">
    <property type="entry name" value="ZINC_FINGER_C2H2_2"/>
    <property type="match status" value="1"/>
</dbReference>
<dbReference type="OrthoDB" id="2143914at2759"/>
<keyword evidence="2" id="KW-0238">DNA-binding</keyword>
<dbReference type="Pfam" id="PF00249">
    <property type="entry name" value="Myb_DNA-binding"/>
    <property type="match status" value="1"/>
</dbReference>
<organism>
    <name type="scientific">Serpula lacrymans var. lacrymans (strain S7.9)</name>
    <name type="common">Dry rot fungus</name>
    <dbReference type="NCBI Taxonomy" id="578457"/>
    <lineage>
        <taxon>Eukaryota</taxon>
        <taxon>Fungi</taxon>
        <taxon>Dikarya</taxon>
        <taxon>Basidiomycota</taxon>
        <taxon>Agaricomycotina</taxon>
        <taxon>Agaricomycetes</taxon>
        <taxon>Agaricomycetidae</taxon>
        <taxon>Boletales</taxon>
        <taxon>Coniophorineae</taxon>
        <taxon>Serpulaceae</taxon>
        <taxon>Serpula</taxon>
    </lineage>
</organism>
<proteinExistence type="predicted"/>
<dbReference type="GeneID" id="18813536"/>
<dbReference type="SUPFAM" id="SSF46689">
    <property type="entry name" value="Homeodomain-like"/>
    <property type="match status" value="2"/>
</dbReference>
<evidence type="ECO:0000259" key="9">
    <source>
        <dbReference type="PROSITE" id="PS51294"/>
    </source>
</evidence>
<gene>
    <name evidence="10" type="ORF">SERLADRAFT_416895</name>
</gene>
<keyword evidence="5" id="KW-0479">Metal-binding</keyword>
<dbReference type="Proteomes" id="UP000008064">
    <property type="component" value="Unassembled WGS sequence"/>
</dbReference>
<dbReference type="SMART" id="SM00355">
    <property type="entry name" value="ZnF_C2H2"/>
    <property type="match status" value="3"/>
</dbReference>
<dbReference type="GO" id="GO:0001006">
    <property type="term" value="F:RNA polymerase III type 3 promoter sequence-specific DNA binding"/>
    <property type="evidence" value="ECO:0007669"/>
    <property type="project" value="TreeGrafter"/>
</dbReference>
<dbReference type="KEGG" id="sla:SERLADRAFT_416895"/>
<feature type="compositionally biased region" description="Low complexity" evidence="6">
    <location>
        <begin position="639"/>
        <end position="649"/>
    </location>
</feature>
<keyword evidence="3" id="KW-0804">Transcription</keyword>
<feature type="domain" description="Myb-like" evidence="7">
    <location>
        <begin position="106"/>
        <end position="155"/>
    </location>
</feature>
<evidence type="ECO:0000256" key="5">
    <source>
        <dbReference type="PROSITE-ProRule" id="PRU00042"/>
    </source>
</evidence>
<dbReference type="InterPro" id="IPR051575">
    <property type="entry name" value="Myb-like_DNA-bd"/>
</dbReference>
<evidence type="ECO:0000259" key="7">
    <source>
        <dbReference type="PROSITE" id="PS50090"/>
    </source>
</evidence>
<dbReference type="EMBL" id="GL945437">
    <property type="protein sequence ID" value="EGO22430.1"/>
    <property type="molecule type" value="Genomic_DNA"/>
</dbReference>
<dbReference type="SMART" id="SM00717">
    <property type="entry name" value="SANT"/>
    <property type="match status" value="3"/>
</dbReference>
<dbReference type="InterPro" id="IPR009057">
    <property type="entry name" value="Homeodomain-like_sf"/>
</dbReference>
<evidence type="ECO:0000256" key="2">
    <source>
        <dbReference type="ARBA" id="ARBA00023125"/>
    </source>
</evidence>
<dbReference type="InterPro" id="IPR017930">
    <property type="entry name" value="Myb_dom"/>
</dbReference>
<dbReference type="CDD" id="cd00167">
    <property type="entry name" value="SANT"/>
    <property type="match status" value="3"/>
</dbReference>
<feature type="compositionally biased region" description="Basic residues" evidence="6">
    <location>
        <begin position="667"/>
        <end position="677"/>
    </location>
</feature>
<keyword evidence="5" id="KW-0862">Zinc</keyword>
<feature type="region of interest" description="Disordered" evidence="6">
    <location>
        <begin position="857"/>
        <end position="879"/>
    </location>
</feature>
<dbReference type="PANTHER" id="PTHR46621:SF1">
    <property type="entry name" value="SNRNA-ACTIVATING PROTEIN COMPLEX SUBUNIT 4"/>
    <property type="match status" value="1"/>
</dbReference>